<dbReference type="HOGENOM" id="CLU_2988231_0_0_5"/>
<dbReference type="eggNOG" id="ENOG502ZPYI">
    <property type="taxonomic scope" value="Bacteria"/>
</dbReference>
<organism evidence="2">
    <name type="scientific">Chelativorans sp. (strain BNC1)</name>
    <dbReference type="NCBI Taxonomy" id="266779"/>
    <lineage>
        <taxon>Bacteria</taxon>
        <taxon>Pseudomonadati</taxon>
        <taxon>Pseudomonadota</taxon>
        <taxon>Alphaproteobacteria</taxon>
        <taxon>Hyphomicrobiales</taxon>
        <taxon>Phyllobacteriaceae</taxon>
        <taxon>Chelativorans</taxon>
    </lineage>
</organism>
<protein>
    <submittedName>
        <fullName evidence="2">Uncharacterized protein</fullName>
    </submittedName>
</protein>
<gene>
    <name evidence="2" type="ordered locus">Meso_3941</name>
</gene>
<accession>Q11BB7</accession>
<reference evidence="2" key="1">
    <citation type="submission" date="2006-06" db="EMBL/GenBank/DDBJ databases">
        <title>Complete sequence of chromosome of Chelativorans sp. BNC1.</title>
        <authorList>
            <consortium name="US DOE Joint Genome Institute"/>
            <person name="Copeland A."/>
            <person name="Lucas S."/>
            <person name="Lapidus A."/>
            <person name="Barry K."/>
            <person name="Detter J.C."/>
            <person name="Glavina del Rio T."/>
            <person name="Hammon N."/>
            <person name="Israni S."/>
            <person name="Dalin E."/>
            <person name="Tice H."/>
            <person name="Pitluck S."/>
            <person name="Chertkov O."/>
            <person name="Brettin T."/>
            <person name="Bruce D."/>
            <person name="Han C."/>
            <person name="Tapia R."/>
            <person name="Gilna P."/>
            <person name="Schmutz J."/>
            <person name="Larimer F."/>
            <person name="Land M."/>
            <person name="Hauser L."/>
            <person name="Kyrpides N."/>
            <person name="Mikhailova N."/>
            <person name="Richardson P."/>
        </authorList>
    </citation>
    <scope>NUCLEOTIDE SEQUENCE</scope>
    <source>
        <strain evidence="2">BNC1</strain>
    </source>
</reference>
<keyword evidence="1" id="KW-1133">Transmembrane helix</keyword>
<feature type="transmembrane region" description="Helical" evidence="1">
    <location>
        <begin position="9"/>
        <end position="30"/>
    </location>
</feature>
<proteinExistence type="predicted"/>
<feature type="transmembrane region" description="Helical" evidence="1">
    <location>
        <begin position="36"/>
        <end position="54"/>
    </location>
</feature>
<dbReference type="KEGG" id="mes:Meso_3941"/>
<dbReference type="EMBL" id="CP000390">
    <property type="protein sequence ID" value="ABG65308.1"/>
    <property type="molecule type" value="Genomic_DNA"/>
</dbReference>
<keyword evidence="1" id="KW-0472">Membrane</keyword>
<name>Q11BB7_CHESB</name>
<dbReference type="AlphaFoldDB" id="Q11BB7"/>
<evidence type="ECO:0000313" key="2">
    <source>
        <dbReference type="EMBL" id="ABG65308.1"/>
    </source>
</evidence>
<evidence type="ECO:0000256" key="1">
    <source>
        <dbReference type="SAM" id="Phobius"/>
    </source>
</evidence>
<sequence precursor="true">MQLSAPTTVVFLIALILAIVSLLPVLGITLGGIGAYSYWILFVGFVVLLLGNLMKGL</sequence>
<keyword evidence="1" id="KW-0812">Transmembrane</keyword>